<dbReference type="PANTHER" id="PTHR33985:SF15">
    <property type="entry name" value="FASCICLIN-LIKE ARABINOGALACTAN PROTEIN 19"/>
    <property type="match status" value="1"/>
</dbReference>
<evidence type="ECO:0000313" key="5">
    <source>
        <dbReference type="EMBL" id="KAK3012183.1"/>
    </source>
</evidence>
<reference evidence="5" key="1">
    <citation type="submission" date="2022-12" db="EMBL/GenBank/DDBJ databases">
        <title>Draft genome assemblies for two species of Escallonia (Escalloniales).</title>
        <authorList>
            <person name="Chanderbali A."/>
            <person name="Dervinis C."/>
            <person name="Anghel I."/>
            <person name="Soltis D."/>
            <person name="Soltis P."/>
            <person name="Zapata F."/>
        </authorList>
    </citation>
    <scope>NUCLEOTIDE SEQUENCE</scope>
    <source>
        <strain evidence="5">UCBG64.0493</strain>
        <tissue evidence="5">Leaf</tissue>
    </source>
</reference>
<evidence type="ECO:0000313" key="6">
    <source>
        <dbReference type="Proteomes" id="UP001188597"/>
    </source>
</evidence>
<evidence type="ECO:0000256" key="2">
    <source>
        <dbReference type="SAM" id="MobiDB-lite"/>
    </source>
</evidence>
<dbReference type="EMBL" id="JAVXUP010001395">
    <property type="protein sequence ID" value="KAK3012183.1"/>
    <property type="molecule type" value="Genomic_DNA"/>
</dbReference>
<accession>A0AA88VR02</accession>
<keyword evidence="6" id="KW-1185">Reference proteome</keyword>
<dbReference type="Proteomes" id="UP001188597">
    <property type="component" value="Unassembled WGS sequence"/>
</dbReference>
<evidence type="ECO:0000259" key="4">
    <source>
        <dbReference type="PROSITE" id="PS50213"/>
    </source>
</evidence>
<dbReference type="PROSITE" id="PS50213">
    <property type="entry name" value="FAS1"/>
    <property type="match status" value="1"/>
</dbReference>
<sequence>MASNFVLLLILLSSLTAAVSAVPERELLSMLVVLRARGYNLFANAITTSDLQYEILTGASYTFFAPTDSTLFAFDMTATASDYVAGLRSHAVPRRLSLADLLGLPPDSFSLPTLMPNHTIRVERRLDFITVDGVVIILPGIFYSRNVAVHGLGGALPTSGAPPPHPQAAPGANVTSNHTSGVSPPGELQAPSPPANLTERGGLGPVSDGIGNGTVVSPPVPQPASVNGFSPSISPATGGISYNPWQVFPISPVFAPQTEAPTVSEASPSIGEDGGSEVKPVELTSRNGKEVSSYGGVRGMEPDQKTAVCGDSARKMPEVDDTSAVKSGECPLKNDRIEFDHVSFRDDFL</sequence>
<evidence type="ECO:0000256" key="3">
    <source>
        <dbReference type="SAM" id="SignalP"/>
    </source>
</evidence>
<feature type="chain" id="PRO_5041664438" description="FAS1 domain-containing protein" evidence="3">
    <location>
        <begin position="22"/>
        <end position="349"/>
    </location>
</feature>
<feature type="region of interest" description="Disordered" evidence="2">
    <location>
        <begin position="289"/>
        <end position="327"/>
    </location>
</feature>
<organism evidence="5 6">
    <name type="scientific">Escallonia herrerae</name>
    <dbReference type="NCBI Taxonomy" id="1293975"/>
    <lineage>
        <taxon>Eukaryota</taxon>
        <taxon>Viridiplantae</taxon>
        <taxon>Streptophyta</taxon>
        <taxon>Embryophyta</taxon>
        <taxon>Tracheophyta</taxon>
        <taxon>Spermatophyta</taxon>
        <taxon>Magnoliopsida</taxon>
        <taxon>eudicotyledons</taxon>
        <taxon>Gunneridae</taxon>
        <taxon>Pentapetalae</taxon>
        <taxon>asterids</taxon>
        <taxon>campanulids</taxon>
        <taxon>Escalloniales</taxon>
        <taxon>Escalloniaceae</taxon>
        <taxon>Escallonia</taxon>
    </lineage>
</organism>
<dbReference type="SMART" id="SM00554">
    <property type="entry name" value="FAS1"/>
    <property type="match status" value="1"/>
</dbReference>
<dbReference type="Pfam" id="PF02469">
    <property type="entry name" value="Fasciclin"/>
    <property type="match status" value="1"/>
</dbReference>
<name>A0AA88VR02_9ASTE</name>
<dbReference type="Gene3D" id="2.30.180.10">
    <property type="entry name" value="FAS1 domain"/>
    <property type="match status" value="1"/>
</dbReference>
<protein>
    <recommendedName>
        <fullName evidence="4">FAS1 domain-containing protein</fullName>
    </recommendedName>
</protein>
<feature type="region of interest" description="Disordered" evidence="2">
    <location>
        <begin position="158"/>
        <end position="229"/>
    </location>
</feature>
<feature type="domain" description="FAS1" evidence="4">
    <location>
        <begin position="26"/>
        <end position="156"/>
    </location>
</feature>
<dbReference type="InterPro" id="IPR052806">
    <property type="entry name" value="Fasciclin-like_AGP"/>
</dbReference>
<dbReference type="PANTHER" id="PTHR33985">
    <property type="entry name" value="OS02G0491300 PROTEIN-RELATED"/>
    <property type="match status" value="1"/>
</dbReference>
<comment type="caution">
    <text evidence="5">The sequence shown here is derived from an EMBL/GenBank/DDBJ whole genome shotgun (WGS) entry which is preliminary data.</text>
</comment>
<dbReference type="InterPro" id="IPR036378">
    <property type="entry name" value="FAS1_dom_sf"/>
</dbReference>
<comment type="similarity">
    <text evidence="1">Belongs to the fasciclin-like AGP family.</text>
</comment>
<dbReference type="SUPFAM" id="SSF82153">
    <property type="entry name" value="FAS1 domain"/>
    <property type="match status" value="1"/>
</dbReference>
<feature type="compositionally biased region" description="Polar residues" evidence="2">
    <location>
        <begin position="173"/>
        <end position="182"/>
    </location>
</feature>
<dbReference type="InterPro" id="IPR000782">
    <property type="entry name" value="FAS1_domain"/>
</dbReference>
<evidence type="ECO:0000256" key="1">
    <source>
        <dbReference type="ARBA" id="ARBA00007843"/>
    </source>
</evidence>
<proteinExistence type="inferred from homology"/>
<feature type="signal peptide" evidence="3">
    <location>
        <begin position="1"/>
        <end position="21"/>
    </location>
</feature>
<dbReference type="AlphaFoldDB" id="A0AA88VR02"/>
<keyword evidence="3" id="KW-0732">Signal</keyword>
<gene>
    <name evidence="5" type="ORF">RJ639_010878</name>
</gene>